<evidence type="ECO:0008006" key="4">
    <source>
        <dbReference type="Google" id="ProtNLM"/>
    </source>
</evidence>
<dbReference type="AlphaFoldDB" id="A0A7C8KRX9"/>
<evidence type="ECO:0000313" key="3">
    <source>
        <dbReference type="Proteomes" id="UP000480246"/>
    </source>
</evidence>
<dbReference type="InterPro" id="IPR025953">
    <property type="entry name" value="YlbD_coat"/>
</dbReference>
<gene>
    <name evidence="2" type="ORF">F9U64_03175</name>
</gene>
<protein>
    <recommendedName>
        <fullName evidence="4">Coat protein</fullName>
    </recommendedName>
</protein>
<evidence type="ECO:0000256" key="1">
    <source>
        <dbReference type="SAM" id="MobiDB-lite"/>
    </source>
</evidence>
<comment type="caution">
    <text evidence="2">The sequence shown here is derived from an EMBL/GenBank/DDBJ whole genome shotgun (WGS) entry which is preliminary data.</text>
</comment>
<reference evidence="2 3" key="1">
    <citation type="submission" date="2019-10" db="EMBL/GenBank/DDBJ databases">
        <title>Gracilibacillus sp. nov. isolated from rice seeds.</title>
        <authorList>
            <person name="He S."/>
        </authorList>
    </citation>
    <scope>NUCLEOTIDE SEQUENCE [LARGE SCALE GENOMIC DNA]</scope>
    <source>
        <strain evidence="2 3">TD8</strain>
    </source>
</reference>
<evidence type="ECO:0000313" key="2">
    <source>
        <dbReference type="EMBL" id="KAB8138632.1"/>
    </source>
</evidence>
<sequence>MKLEEKGSDIVTKELSPSIRQFKVFLQSNPHVIKAIRSKEVDLQDCYEQFILLGEEDHIWEQYKERKTNKDDEEDEKKARTDDKTFSKWMAKINSLDLNSVEKHIHDLNGAIDQVVKVIDQYKQFTSGNNEQSSPVRDPFSFRMRD</sequence>
<dbReference type="OrthoDB" id="1655540at2"/>
<dbReference type="Pfam" id="PF14071">
    <property type="entry name" value="YlbD_coat"/>
    <property type="match status" value="1"/>
</dbReference>
<feature type="region of interest" description="Disordered" evidence="1">
    <location>
        <begin position="127"/>
        <end position="146"/>
    </location>
</feature>
<name>A0A7C8KRX9_9BACI</name>
<dbReference type="Proteomes" id="UP000480246">
    <property type="component" value="Unassembled WGS sequence"/>
</dbReference>
<keyword evidence="3" id="KW-1185">Reference proteome</keyword>
<dbReference type="EMBL" id="WEID01000015">
    <property type="protein sequence ID" value="KAB8138632.1"/>
    <property type="molecule type" value="Genomic_DNA"/>
</dbReference>
<proteinExistence type="predicted"/>
<accession>A0A7C8KRX9</accession>
<organism evidence="2 3">
    <name type="scientific">Gracilibacillus oryzae</name>
    <dbReference type="NCBI Taxonomy" id="1672701"/>
    <lineage>
        <taxon>Bacteria</taxon>
        <taxon>Bacillati</taxon>
        <taxon>Bacillota</taxon>
        <taxon>Bacilli</taxon>
        <taxon>Bacillales</taxon>
        <taxon>Bacillaceae</taxon>
        <taxon>Gracilibacillus</taxon>
    </lineage>
</organism>